<name>A0ABD5W761_9EURY</name>
<comment type="caution">
    <text evidence="2">The sequence shown here is derived from an EMBL/GenBank/DDBJ whole genome shotgun (WGS) entry which is preliminary data.</text>
</comment>
<dbReference type="GeneID" id="81127075"/>
<sequence length="222" mass="21833">MTRFATRFRVGAPAAVLRTAVLALGAQSALALAYLATTEAGVASPRTMAVPVVWVTAAVVGVCHAERPESAADVRAVAAVVGVAYGVGLAWVTGAVAPPAGAAGGLDVLLLPPWWGPLVRYDGASVSVFLFPYRAVGYAALAYLVSLAVRDVAASGRSAAVGGLVALGSCAGCALPLVAGVASVLGGAGVGVGAAVAGETYLFATVAYVLSVAVLTARPTIE</sequence>
<gene>
    <name evidence="2" type="ORF">ACFQL9_03665</name>
</gene>
<dbReference type="Pfam" id="PF24412">
    <property type="entry name" value="DUF7546"/>
    <property type="match status" value="1"/>
</dbReference>
<protein>
    <submittedName>
        <fullName evidence="2">Uncharacterized protein</fullName>
    </submittedName>
</protein>
<keyword evidence="3" id="KW-1185">Reference proteome</keyword>
<accession>A0ABD5W761</accession>
<dbReference type="RefSeq" id="WP_284033453.1">
    <property type="nucleotide sequence ID" value="NZ_CP126155.1"/>
</dbReference>
<feature type="transmembrane region" description="Helical" evidence="1">
    <location>
        <begin position="49"/>
        <end position="65"/>
    </location>
</feature>
<dbReference type="EMBL" id="JBHTAH010000002">
    <property type="protein sequence ID" value="MFC7068728.1"/>
    <property type="molecule type" value="Genomic_DNA"/>
</dbReference>
<keyword evidence="1" id="KW-1133">Transmembrane helix</keyword>
<dbReference type="Proteomes" id="UP001596461">
    <property type="component" value="Unassembled WGS sequence"/>
</dbReference>
<keyword evidence="1" id="KW-0472">Membrane</keyword>
<keyword evidence="1" id="KW-0812">Transmembrane</keyword>
<dbReference type="InterPro" id="IPR055968">
    <property type="entry name" value="DUF7546"/>
</dbReference>
<reference evidence="2 3" key="1">
    <citation type="journal article" date="2019" name="Int. J. Syst. Evol. Microbiol.">
        <title>The Global Catalogue of Microorganisms (GCM) 10K type strain sequencing project: providing services to taxonomists for standard genome sequencing and annotation.</title>
        <authorList>
            <consortium name="The Broad Institute Genomics Platform"/>
            <consortium name="The Broad Institute Genome Sequencing Center for Infectious Disease"/>
            <person name="Wu L."/>
            <person name="Ma J."/>
        </authorList>
    </citation>
    <scope>NUCLEOTIDE SEQUENCE [LARGE SCALE GENOMIC DNA]</scope>
    <source>
        <strain evidence="2 3">DT31</strain>
    </source>
</reference>
<dbReference type="AlphaFoldDB" id="A0ABD5W761"/>
<evidence type="ECO:0000313" key="2">
    <source>
        <dbReference type="EMBL" id="MFC7068728.1"/>
    </source>
</evidence>
<feature type="transmembrane region" description="Helical" evidence="1">
    <location>
        <begin position="77"/>
        <end position="106"/>
    </location>
</feature>
<feature type="transmembrane region" description="Helical" evidence="1">
    <location>
        <begin position="200"/>
        <end position="217"/>
    </location>
</feature>
<feature type="transmembrane region" description="Helical" evidence="1">
    <location>
        <begin position="161"/>
        <end position="188"/>
    </location>
</feature>
<organism evidence="2 3">
    <name type="scientific">Halobaculum lipolyticum</name>
    <dbReference type="NCBI Taxonomy" id="3032001"/>
    <lineage>
        <taxon>Archaea</taxon>
        <taxon>Methanobacteriati</taxon>
        <taxon>Methanobacteriota</taxon>
        <taxon>Stenosarchaea group</taxon>
        <taxon>Halobacteria</taxon>
        <taxon>Halobacteriales</taxon>
        <taxon>Haloferacaceae</taxon>
        <taxon>Halobaculum</taxon>
    </lineage>
</organism>
<feature type="transmembrane region" description="Helical" evidence="1">
    <location>
        <begin position="126"/>
        <end position="149"/>
    </location>
</feature>
<proteinExistence type="predicted"/>
<evidence type="ECO:0000313" key="3">
    <source>
        <dbReference type="Proteomes" id="UP001596461"/>
    </source>
</evidence>
<evidence type="ECO:0000256" key="1">
    <source>
        <dbReference type="SAM" id="Phobius"/>
    </source>
</evidence>